<dbReference type="AlphaFoldDB" id="A0A6C0AYL5"/>
<evidence type="ECO:0000313" key="2">
    <source>
        <dbReference type="EMBL" id="QHS84440.1"/>
    </source>
</evidence>
<proteinExistence type="predicted"/>
<accession>A0A6C0AYL5</accession>
<protein>
    <submittedName>
        <fullName evidence="2">Uncharacterized protein</fullName>
    </submittedName>
</protein>
<keyword evidence="1" id="KW-0175">Coiled coil</keyword>
<name>A0A6C0AYL5_9ZZZZ</name>
<evidence type="ECO:0000256" key="1">
    <source>
        <dbReference type="SAM" id="Coils"/>
    </source>
</evidence>
<organism evidence="2">
    <name type="scientific">viral metagenome</name>
    <dbReference type="NCBI Taxonomy" id="1070528"/>
    <lineage>
        <taxon>unclassified sequences</taxon>
        <taxon>metagenomes</taxon>
        <taxon>organismal metagenomes</taxon>
    </lineage>
</organism>
<dbReference type="EMBL" id="MN738808">
    <property type="protein sequence ID" value="QHS84440.1"/>
    <property type="molecule type" value="Genomic_DNA"/>
</dbReference>
<feature type="coiled-coil region" evidence="1">
    <location>
        <begin position="24"/>
        <end position="54"/>
    </location>
</feature>
<sequence>MMDFDKENDKLVVELTTLMQKIKIAKQLKEYKLLKSLNKDLKNKNKEIKELQKNKLIHQLHDNRYNNLNYVPFTPNNQAVSLNNQHQAEE</sequence>
<reference evidence="2" key="1">
    <citation type="journal article" date="2020" name="Nature">
        <title>Giant virus diversity and host interactions through global metagenomics.</title>
        <authorList>
            <person name="Schulz F."/>
            <person name="Roux S."/>
            <person name="Paez-Espino D."/>
            <person name="Jungbluth S."/>
            <person name="Walsh D.A."/>
            <person name="Denef V.J."/>
            <person name="McMahon K.D."/>
            <person name="Konstantinidis K.T."/>
            <person name="Eloe-Fadrosh E.A."/>
            <person name="Kyrpides N.C."/>
            <person name="Woyke T."/>
        </authorList>
    </citation>
    <scope>NUCLEOTIDE SEQUENCE</scope>
    <source>
        <strain evidence="2">GVMAG-S-ERX556022-25</strain>
    </source>
</reference>